<dbReference type="RefSeq" id="WP_307491028.1">
    <property type="nucleotide sequence ID" value="NZ_JAUSVB010000002.1"/>
</dbReference>
<dbReference type="SUPFAM" id="SSF88946">
    <property type="entry name" value="Sigma2 domain of RNA polymerase sigma factors"/>
    <property type="match status" value="1"/>
</dbReference>
<dbReference type="Proteomes" id="UP001239626">
    <property type="component" value="Unassembled WGS sequence"/>
</dbReference>
<comment type="caution">
    <text evidence="8">The sequence shown here is derived from an EMBL/GenBank/DDBJ whole genome shotgun (WGS) entry which is preliminary data.</text>
</comment>
<dbReference type="NCBIfam" id="TIGR02937">
    <property type="entry name" value="sigma70-ECF"/>
    <property type="match status" value="1"/>
</dbReference>
<organism evidence="8 9">
    <name type="scientific">Cellulomonas humilata</name>
    <dbReference type="NCBI Taxonomy" id="144055"/>
    <lineage>
        <taxon>Bacteria</taxon>
        <taxon>Bacillati</taxon>
        <taxon>Actinomycetota</taxon>
        <taxon>Actinomycetes</taxon>
        <taxon>Micrococcales</taxon>
        <taxon>Cellulomonadaceae</taxon>
        <taxon>Cellulomonas</taxon>
    </lineage>
</organism>
<dbReference type="EMBL" id="JAUSVB010000002">
    <property type="protein sequence ID" value="MDQ0373135.1"/>
    <property type="molecule type" value="Genomic_DNA"/>
</dbReference>
<accession>A0ABU0EDI9</accession>
<evidence type="ECO:0000256" key="2">
    <source>
        <dbReference type="ARBA" id="ARBA00023015"/>
    </source>
</evidence>
<dbReference type="Gene3D" id="1.10.10.10">
    <property type="entry name" value="Winged helix-like DNA-binding domain superfamily/Winged helix DNA-binding domain"/>
    <property type="match status" value="1"/>
</dbReference>
<keyword evidence="3" id="KW-0731">Sigma factor</keyword>
<proteinExistence type="inferred from homology"/>
<evidence type="ECO:0000256" key="5">
    <source>
        <dbReference type="ARBA" id="ARBA00023163"/>
    </source>
</evidence>
<keyword evidence="9" id="KW-1185">Reference proteome</keyword>
<evidence type="ECO:0000256" key="4">
    <source>
        <dbReference type="ARBA" id="ARBA00023125"/>
    </source>
</evidence>
<dbReference type="Pfam" id="PF04542">
    <property type="entry name" value="Sigma70_r2"/>
    <property type="match status" value="1"/>
</dbReference>
<gene>
    <name evidence="8" type="ORF">J2X26_001446</name>
</gene>
<dbReference type="Gene3D" id="1.10.1740.10">
    <property type="match status" value="1"/>
</dbReference>
<dbReference type="PANTHER" id="PTHR43133">
    <property type="entry name" value="RNA POLYMERASE ECF-TYPE SIGMA FACTO"/>
    <property type="match status" value="1"/>
</dbReference>
<dbReference type="Pfam" id="PF08281">
    <property type="entry name" value="Sigma70_r4_2"/>
    <property type="match status" value="1"/>
</dbReference>
<dbReference type="CDD" id="cd06171">
    <property type="entry name" value="Sigma70_r4"/>
    <property type="match status" value="1"/>
</dbReference>
<feature type="domain" description="RNA polymerase sigma factor 70 region 4 type 2" evidence="7">
    <location>
        <begin position="103"/>
        <end position="154"/>
    </location>
</feature>
<dbReference type="PANTHER" id="PTHR43133:SF50">
    <property type="entry name" value="ECF RNA POLYMERASE SIGMA FACTOR SIGM"/>
    <property type="match status" value="1"/>
</dbReference>
<dbReference type="InterPro" id="IPR039425">
    <property type="entry name" value="RNA_pol_sigma-70-like"/>
</dbReference>
<evidence type="ECO:0000259" key="6">
    <source>
        <dbReference type="Pfam" id="PF04542"/>
    </source>
</evidence>
<sequence length="175" mass="19452">MGDERLASLVRERGPALTAYAYLLTGDDAAAQDVVQAALVRTFSRRRSGADVEWLEAYVRRAILHVFLDGYRKRRRWLGLVPMVADRGPAPDGPDTTAVRRADIARALASLPPQQRAAVVLHYVDDLAVRDVADRMGVSPGTVKRYLFDARQNLSPLLGDNEGDRIDVTTVRRTR</sequence>
<name>A0ABU0EDI9_9CELL</name>
<dbReference type="InterPro" id="IPR013325">
    <property type="entry name" value="RNA_pol_sigma_r2"/>
</dbReference>
<evidence type="ECO:0000313" key="8">
    <source>
        <dbReference type="EMBL" id="MDQ0373135.1"/>
    </source>
</evidence>
<feature type="domain" description="RNA polymerase sigma-70 region 2" evidence="6">
    <location>
        <begin position="9"/>
        <end position="76"/>
    </location>
</feature>
<dbReference type="InterPro" id="IPR007627">
    <property type="entry name" value="RNA_pol_sigma70_r2"/>
</dbReference>
<dbReference type="InterPro" id="IPR013324">
    <property type="entry name" value="RNA_pol_sigma_r3/r4-like"/>
</dbReference>
<keyword evidence="2" id="KW-0805">Transcription regulation</keyword>
<evidence type="ECO:0000313" key="9">
    <source>
        <dbReference type="Proteomes" id="UP001239626"/>
    </source>
</evidence>
<evidence type="ECO:0000259" key="7">
    <source>
        <dbReference type="Pfam" id="PF08281"/>
    </source>
</evidence>
<keyword evidence="4" id="KW-0238">DNA-binding</keyword>
<reference evidence="8 9" key="1">
    <citation type="submission" date="2023-07" db="EMBL/GenBank/DDBJ databases">
        <title>Sorghum-associated microbial communities from plants grown in Nebraska, USA.</title>
        <authorList>
            <person name="Schachtman D."/>
        </authorList>
    </citation>
    <scope>NUCLEOTIDE SEQUENCE [LARGE SCALE GENOMIC DNA]</scope>
    <source>
        <strain evidence="8 9">BE332</strain>
    </source>
</reference>
<dbReference type="InterPro" id="IPR014284">
    <property type="entry name" value="RNA_pol_sigma-70_dom"/>
</dbReference>
<evidence type="ECO:0000256" key="3">
    <source>
        <dbReference type="ARBA" id="ARBA00023082"/>
    </source>
</evidence>
<protein>
    <submittedName>
        <fullName evidence="8">RNA polymerase sigma-70 factor (ECF subfamily)</fullName>
    </submittedName>
</protein>
<dbReference type="InterPro" id="IPR013249">
    <property type="entry name" value="RNA_pol_sigma70_r4_t2"/>
</dbReference>
<keyword evidence="5" id="KW-0804">Transcription</keyword>
<comment type="similarity">
    <text evidence="1">Belongs to the sigma-70 factor family. ECF subfamily.</text>
</comment>
<evidence type="ECO:0000256" key="1">
    <source>
        <dbReference type="ARBA" id="ARBA00010641"/>
    </source>
</evidence>
<dbReference type="SUPFAM" id="SSF88659">
    <property type="entry name" value="Sigma3 and sigma4 domains of RNA polymerase sigma factors"/>
    <property type="match status" value="1"/>
</dbReference>
<dbReference type="InterPro" id="IPR036388">
    <property type="entry name" value="WH-like_DNA-bd_sf"/>
</dbReference>